<keyword evidence="5" id="KW-1185">Reference proteome</keyword>
<dbReference type="Proteomes" id="UP000502823">
    <property type="component" value="Unassembled WGS sequence"/>
</dbReference>
<gene>
    <name evidence="4" type="ORF">Cfor_10836</name>
</gene>
<reference evidence="5" key="1">
    <citation type="submission" date="2020-01" db="EMBL/GenBank/DDBJ databases">
        <title>Draft genome sequence of the Termite Coptotermes fromosanus.</title>
        <authorList>
            <person name="Itakura S."/>
            <person name="Yosikawa Y."/>
            <person name="Umezawa K."/>
        </authorList>
    </citation>
    <scope>NUCLEOTIDE SEQUENCE [LARGE SCALE GENOMIC DNA]</scope>
</reference>
<accession>A0A6L2PDA9</accession>
<dbReference type="InParanoid" id="A0A6L2PDA9"/>
<evidence type="ECO:0000313" key="4">
    <source>
        <dbReference type="EMBL" id="GFG30553.1"/>
    </source>
</evidence>
<dbReference type="FunCoup" id="A0A6L2PDA9">
    <property type="interactions" value="841"/>
</dbReference>
<dbReference type="EMBL" id="BLKM01000233">
    <property type="protein sequence ID" value="GFG30553.1"/>
    <property type="molecule type" value="Genomic_DNA"/>
</dbReference>
<feature type="domain" description="EDRF1 TPR repeats region" evidence="2">
    <location>
        <begin position="658"/>
        <end position="866"/>
    </location>
</feature>
<dbReference type="AlphaFoldDB" id="A0A6L2PDA9"/>
<dbReference type="Pfam" id="PF23788">
    <property type="entry name" value="EDRF1_N"/>
    <property type="match status" value="1"/>
</dbReference>
<dbReference type="Pfam" id="PF23723">
    <property type="entry name" value="TPR_EDRF1"/>
    <property type="match status" value="2"/>
</dbReference>
<evidence type="ECO:0008006" key="6">
    <source>
        <dbReference type="Google" id="ProtNLM"/>
    </source>
</evidence>
<dbReference type="InterPro" id="IPR056582">
    <property type="entry name" value="EDRF1_N"/>
</dbReference>
<comment type="caution">
    <text evidence="4">The sequence shown here is derived from an EMBL/GenBank/DDBJ whole genome shotgun (WGS) entry which is preliminary data.</text>
</comment>
<sequence>MHDAGSYVVYSLCVILMECSNQEYDVCDQPGWYSHIHFGLVFEGCLVQIEDGALAVLLEVVYSRVCPGRRMFSVSIMPQCFQIFTNSTFINLIEKNDTSDRADMLKPISVLTGIDYWLDNLMCNVPELVMCYHLDGIVQKYELIKTEDLPHLENSKFSPKVIRDVAQNILSFLKSSATKAGHTYWLFKGKDDEVVKLYDLTSLCTDVMDEKGPNPFTVPVAMLLYRVARNMRNSSDGQRQQGTIRMLLKNCLALLAKEKYPQIVTSAHYMLSDLYVPADTDPASPRLDGQLNDEDCDNGPQGGMEDEGGGKSNTDEKLCEGSLNSSSSVAVKALCVSTPDTAAQGVSGDESKFSSPPPVCGGVEERCKMALQHVALGLQCLQYFDGSDKDNRQEGVEEKSAFQVRPRERDVPKMARPFQAIPMPYSPLSPQKENEKQPEAYKPIVTGTARKKKKERGVAVSSGSKTKGGNMKGETAGTVDAATTFPKALLCKSKTDTLPIWQHPETEDKISWSIHLKTLLYEKSCLVYVTLAETDYIAEKYGRSLHYIRHVLHLLVALENSPSSVGFQSYILGRGGDCCFMIVQDWAQVDVHRGDYAHCTSLHCDIMAEVEKDVMMLGTSLHVIPDRVHSIEQMLQASCSCYQTALSLETHDQQKSNLQRRLGNIHNELGVLYMNLAAARYQEEVNDQRRQQEPQESKFQKLFTQSLYHLETGVKAFSTVNDEANLALLYSNTGRLMRMCAHFHSRDASNRHSELAGQERHFYNKALSSYQKAVQVLSSRKNNPGIWDTVVWELSTTLFTMATILQDFPARTNKSQEEAEREVAEYLMKALKYCDVDTPGLRQPIYQFRAATIHHRLASLYHKSYSSNCVVLSGRFINECRIGNGVEWSGCTDAPSYAGKLKSLQMALEFLRQCHPMLKLMSERAQAVRVCPVPAEFEQARNEDVETNSEIHCKKEQVIDDTCSRNVNEISDCAECSVDESVRTTKSGVCDPLLDNDVVHNSEADTTVSPEADKNLKEHVDTSDCDCRERCEVRQKCGSTVAQGRNETEEELAEQEEESSLVLLLEQRLQFVLRSLTKLCLSKTGGTKKDKESGNLAQVYKKLYSMALRESGEDSVSAVVGRLLDILSSAQSILPTQQEVTR</sequence>
<feature type="domain" description="EDRF1 TPR repeats region" evidence="2">
    <location>
        <begin position="1043"/>
        <end position="1130"/>
    </location>
</feature>
<evidence type="ECO:0000313" key="5">
    <source>
        <dbReference type="Proteomes" id="UP000502823"/>
    </source>
</evidence>
<proteinExistence type="predicted"/>
<feature type="region of interest" description="Disordered" evidence="1">
    <location>
        <begin position="281"/>
        <end position="321"/>
    </location>
</feature>
<dbReference type="PANTHER" id="PTHR15000">
    <property type="entry name" value="ERYTHROID DIFFERENTIATION-RELATED FACTOR 1"/>
    <property type="match status" value="1"/>
</dbReference>
<dbReference type="PANTHER" id="PTHR15000:SF1">
    <property type="entry name" value="ERYTHROID DIFFERENTIATION-RELATED FACTOR 1"/>
    <property type="match status" value="1"/>
</dbReference>
<evidence type="ECO:0000259" key="3">
    <source>
        <dbReference type="Pfam" id="PF23788"/>
    </source>
</evidence>
<feature type="region of interest" description="Disordered" evidence="1">
    <location>
        <begin position="452"/>
        <end position="475"/>
    </location>
</feature>
<evidence type="ECO:0000256" key="1">
    <source>
        <dbReference type="SAM" id="MobiDB-lite"/>
    </source>
</evidence>
<protein>
    <recommendedName>
        <fullName evidence="6">Erythroid differentiation-related factor 1</fullName>
    </recommendedName>
</protein>
<dbReference type="OrthoDB" id="419432at2759"/>
<organism evidence="4 5">
    <name type="scientific">Coptotermes formosanus</name>
    <name type="common">Formosan subterranean termite</name>
    <dbReference type="NCBI Taxonomy" id="36987"/>
    <lineage>
        <taxon>Eukaryota</taxon>
        <taxon>Metazoa</taxon>
        <taxon>Ecdysozoa</taxon>
        <taxon>Arthropoda</taxon>
        <taxon>Hexapoda</taxon>
        <taxon>Insecta</taxon>
        <taxon>Pterygota</taxon>
        <taxon>Neoptera</taxon>
        <taxon>Polyneoptera</taxon>
        <taxon>Dictyoptera</taxon>
        <taxon>Blattodea</taxon>
        <taxon>Blattoidea</taxon>
        <taxon>Termitoidae</taxon>
        <taxon>Rhinotermitidae</taxon>
        <taxon>Coptotermes</taxon>
    </lineage>
</organism>
<name>A0A6L2PDA9_COPFO</name>
<dbReference type="InterPro" id="IPR056583">
    <property type="entry name" value="EDRF1_TPR"/>
</dbReference>
<dbReference type="GO" id="GO:0045893">
    <property type="term" value="P:positive regulation of DNA-templated transcription"/>
    <property type="evidence" value="ECO:0007669"/>
    <property type="project" value="TreeGrafter"/>
</dbReference>
<feature type="domain" description="EDRF1 N-terminal" evidence="3">
    <location>
        <begin position="103"/>
        <end position="299"/>
    </location>
</feature>
<evidence type="ECO:0000259" key="2">
    <source>
        <dbReference type="Pfam" id="PF23723"/>
    </source>
</evidence>